<name>A0A0F9RU66_9ZZZZ</name>
<gene>
    <name evidence="1" type="ORF">LCGC14_0553490</name>
</gene>
<dbReference type="EMBL" id="LAZR01000768">
    <property type="protein sequence ID" value="KKN58269.1"/>
    <property type="molecule type" value="Genomic_DNA"/>
</dbReference>
<dbReference type="AlphaFoldDB" id="A0A0F9RU66"/>
<organism evidence="1">
    <name type="scientific">marine sediment metagenome</name>
    <dbReference type="NCBI Taxonomy" id="412755"/>
    <lineage>
        <taxon>unclassified sequences</taxon>
        <taxon>metagenomes</taxon>
        <taxon>ecological metagenomes</taxon>
    </lineage>
</organism>
<accession>A0A0F9RU66</accession>
<sequence length="126" mass="12734">MAALHGRRGIVDFTGLTFEITSFTVDATADTAESTILNSAAVTSATHWKSYLAGYKDWTATVEAVLPVAGAGLAALGTTAALGLDTTDGLDWAGNAICTGVSMSNGTDDVARATFAFQGIAALTAS</sequence>
<protein>
    <submittedName>
        <fullName evidence="1">Uncharacterized protein</fullName>
    </submittedName>
</protein>
<proteinExistence type="predicted"/>
<reference evidence="1" key="1">
    <citation type="journal article" date="2015" name="Nature">
        <title>Complex archaea that bridge the gap between prokaryotes and eukaryotes.</title>
        <authorList>
            <person name="Spang A."/>
            <person name="Saw J.H."/>
            <person name="Jorgensen S.L."/>
            <person name="Zaremba-Niedzwiedzka K."/>
            <person name="Martijn J."/>
            <person name="Lind A.E."/>
            <person name="van Eijk R."/>
            <person name="Schleper C."/>
            <person name="Guy L."/>
            <person name="Ettema T.J."/>
        </authorList>
    </citation>
    <scope>NUCLEOTIDE SEQUENCE</scope>
</reference>
<comment type="caution">
    <text evidence="1">The sequence shown here is derived from an EMBL/GenBank/DDBJ whole genome shotgun (WGS) entry which is preliminary data.</text>
</comment>
<evidence type="ECO:0000313" key="1">
    <source>
        <dbReference type="EMBL" id="KKN58269.1"/>
    </source>
</evidence>